<organism evidence="2 3">
    <name type="scientific">Flammeovirga pacifica</name>
    <dbReference type="NCBI Taxonomy" id="915059"/>
    <lineage>
        <taxon>Bacteria</taxon>
        <taxon>Pseudomonadati</taxon>
        <taxon>Bacteroidota</taxon>
        <taxon>Cytophagia</taxon>
        <taxon>Cytophagales</taxon>
        <taxon>Flammeovirgaceae</taxon>
        <taxon>Flammeovirga</taxon>
    </lineage>
</organism>
<dbReference type="RefSeq" id="WP_044226900.1">
    <property type="nucleotide sequence ID" value="NZ_JRYR02000001.1"/>
</dbReference>
<dbReference type="Pfam" id="PF12728">
    <property type="entry name" value="HTH_17"/>
    <property type="match status" value="1"/>
</dbReference>
<comment type="caution">
    <text evidence="2">The sequence shown here is derived from an EMBL/GenBank/DDBJ whole genome shotgun (WGS) entry which is preliminary data.</text>
</comment>
<dbReference type="AlphaFoldDB" id="A0A1S1YVT2"/>
<dbReference type="InterPro" id="IPR010093">
    <property type="entry name" value="SinI_DNA-bd"/>
</dbReference>
<feature type="domain" description="Helix-turn-helix" evidence="1">
    <location>
        <begin position="40"/>
        <end position="84"/>
    </location>
</feature>
<evidence type="ECO:0000313" key="3">
    <source>
        <dbReference type="Proteomes" id="UP000179797"/>
    </source>
</evidence>
<dbReference type="SUPFAM" id="SSF46955">
    <property type="entry name" value="Putative DNA-binding domain"/>
    <property type="match status" value="1"/>
</dbReference>
<sequence>MIENPFEALFLKLSSIESNTKILSEKIDSLSQESKANNDMLTIQQFSEEYNLCRSTIHKFMKDGRLKYHKFGRKTLFKREDIERCLITKGKHM</sequence>
<dbReference type="NCBIfam" id="TIGR01764">
    <property type="entry name" value="excise"/>
    <property type="match status" value="1"/>
</dbReference>
<dbReference type="InterPro" id="IPR041657">
    <property type="entry name" value="HTH_17"/>
</dbReference>
<dbReference type="InterPro" id="IPR009061">
    <property type="entry name" value="DNA-bd_dom_put_sf"/>
</dbReference>
<dbReference type="OrthoDB" id="1097811at2"/>
<gene>
    <name evidence="2" type="ORF">NH26_01535</name>
</gene>
<evidence type="ECO:0000313" key="2">
    <source>
        <dbReference type="EMBL" id="OHX65127.1"/>
    </source>
</evidence>
<proteinExistence type="predicted"/>
<accession>A0A1S1YVT2</accession>
<reference evidence="2 3" key="1">
    <citation type="journal article" date="2012" name="Int. J. Syst. Evol. Microbiol.">
        <title>Flammeovirga pacifica sp. nov., isolated from deep-sea sediment.</title>
        <authorList>
            <person name="Xu H."/>
            <person name="Fu Y."/>
            <person name="Yang N."/>
            <person name="Ding Z."/>
            <person name="Lai Q."/>
            <person name="Zeng R."/>
        </authorList>
    </citation>
    <scope>NUCLEOTIDE SEQUENCE [LARGE SCALE GENOMIC DNA]</scope>
    <source>
        <strain evidence="3">DSM 24597 / LMG 26175 / WPAGA1</strain>
    </source>
</reference>
<dbReference type="GO" id="GO:0003677">
    <property type="term" value="F:DNA binding"/>
    <property type="evidence" value="ECO:0007669"/>
    <property type="project" value="InterPro"/>
</dbReference>
<evidence type="ECO:0000259" key="1">
    <source>
        <dbReference type="Pfam" id="PF12728"/>
    </source>
</evidence>
<dbReference type="EMBL" id="JRYR02000001">
    <property type="protein sequence ID" value="OHX65127.1"/>
    <property type="molecule type" value="Genomic_DNA"/>
</dbReference>
<protein>
    <recommendedName>
        <fullName evidence="1">Helix-turn-helix domain-containing protein</fullName>
    </recommendedName>
</protein>
<name>A0A1S1YVT2_FLAPC</name>
<dbReference type="Proteomes" id="UP000179797">
    <property type="component" value="Unassembled WGS sequence"/>
</dbReference>
<keyword evidence="3" id="KW-1185">Reference proteome</keyword>